<proteinExistence type="predicted"/>
<dbReference type="AlphaFoldDB" id="A0A370C815"/>
<evidence type="ECO:0000256" key="1">
    <source>
        <dbReference type="SAM" id="MobiDB-lite"/>
    </source>
</evidence>
<evidence type="ECO:0000313" key="2">
    <source>
        <dbReference type="EMBL" id="RDH23309.1"/>
    </source>
</evidence>
<protein>
    <submittedName>
        <fullName evidence="2">Uncharacterized protein</fullName>
    </submittedName>
</protein>
<sequence>MRSFAQHTYTSRNHAHPVLMIEPPPSPPIQPSIAAQRHANSPPYLAATSRLDHPAILSCRPDSSRGRSQPASQVAIPRPDPDVCRTAELHTSKQESFCSVVCRKARLG</sequence>
<organism evidence="2 3">
    <name type="scientific">Aspergillus niger ATCC 13496</name>
    <dbReference type="NCBI Taxonomy" id="1353008"/>
    <lineage>
        <taxon>Eukaryota</taxon>
        <taxon>Fungi</taxon>
        <taxon>Dikarya</taxon>
        <taxon>Ascomycota</taxon>
        <taxon>Pezizomycotina</taxon>
        <taxon>Eurotiomycetes</taxon>
        <taxon>Eurotiomycetidae</taxon>
        <taxon>Eurotiales</taxon>
        <taxon>Aspergillaceae</taxon>
        <taxon>Aspergillus</taxon>
        <taxon>Aspergillus subgen. Circumdati</taxon>
    </lineage>
</organism>
<dbReference type="EMBL" id="KZ851905">
    <property type="protein sequence ID" value="RDH23309.1"/>
    <property type="molecule type" value="Genomic_DNA"/>
</dbReference>
<feature type="region of interest" description="Disordered" evidence="1">
    <location>
        <begin position="1"/>
        <end position="80"/>
    </location>
</feature>
<gene>
    <name evidence="2" type="ORF">M747DRAFT_166431</name>
</gene>
<reference evidence="2 3" key="1">
    <citation type="submission" date="2018-07" db="EMBL/GenBank/DDBJ databases">
        <title>Section-level genome sequencing of Aspergillus section Nigri to investigate inter- and intra-species variation.</title>
        <authorList>
            <consortium name="DOE Joint Genome Institute"/>
            <person name="Vesth T.C."/>
            <person name="Nybo J.L."/>
            <person name="Theobald S."/>
            <person name="Frisvad J.C."/>
            <person name="Larsen T.O."/>
            <person name="Nielsen K.F."/>
            <person name="Hoof J.B."/>
            <person name="Brandl J."/>
            <person name="Salamov A."/>
            <person name="Riley R."/>
            <person name="Gladden J.M."/>
            <person name="Phatale P."/>
            <person name="Nielsen M.T."/>
            <person name="Lyhne E.K."/>
            <person name="Kogle M.E."/>
            <person name="Strasser K."/>
            <person name="McDonnell E."/>
            <person name="Barry K."/>
            <person name="Clum A."/>
            <person name="Chen C."/>
            <person name="Nolan M."/>
            <person name="Sandor L."/>
            <person name="Kuo A."/>
            <person name="Lipzen A."/>
            <person name="Hainaut M."/>
            <person name="Drula E."/>
            <person name="Tsang A."/>
            <person name="Magnuson J.K."/>
            <person name="Henrissat B."/>
            <person name="Wiebenga A."/>
            <person name="Simmons B.A."/>
            <person name="Makela M.R."/>
            <person name="De vries R.P."/>
            <person name="Grigoriev I.V."/>
            <person name="Mortensen U.H."/>
            <person name="Baker S.E."/>
            <person name="Andersen M.R."/>
        </authorList>
    </citation>
    <scope>NUCLEOTIDE SEQUENCE [LARGE SCALE GENOMIC DNA]</scope>
    <source>
        <strain evidence="2 3">ATCC 13496</strain>
    </source>
</reference>
<name>A0A370C815_ASPNG</name>
<dbReference type="VEuPathDB" id="FungiDB:M747DRAFT_166431"/>
<accession>A0A370C815</accession>
<feature type="compositionally biased region" description="Polar residues" evidence="1">
    <location>
        <begin position="1"/>
        <end position="12"/>
    </location>
</feature>
<evidence type="ECO:0000313" key="3">
    <source>
        <dbReference type="Proteomes" id="UP000253845"/>
    </source>
</evidence>
<dbReference type="Proteomes" id="UP000253845">
    <property type="component" value="Unassembled WGS sequence"/>
</dbReference>